<gene>
    <name evidence="1" type="ORF">FRI24_20925</name>
</gene>
<reference evidence="1" key="1">
    <citation type="submission" date="2019-08" db="EMBL/GenBank/DDBJ databases">
        <authorList>
            <consortium name="PulseNet: The National Subtyping Network for Foodborne Disease Surveillance"/>
            <person name="Tarr C.L."/>
            <person name="Trees E."/>
            <person name="Katz L.S."/>
            <person name="Carleton-Romer H.A."/>
            <person name="Stroika S."/>
            <person name="Kucerova Z."/>
            <person name="Roache K.F."/>
            <person name="Sabol A.L."/>
            <person name="Besser J."/>
            <person name="Gerner-Smidt P."/>
        </authorList>
    </citation>
    <scope>NUCLEOTIDE SEQUENCE</scope>
    <source>
        <strain evidence="1">PNUSAS086062</strain>
    </source>
</reference>
<dbReference type="EMBL" id="AAJBKL010000056">
    <property type="protein sequence ID" value="ECK3240594.1"/>
    <property type="molecule type" value="Genomic_DNA"/>
</dbReference>
<evidence type="ECO:0000313" key="1">
    <source>
        <dbReference type="EMBL" id="ECK3240594.1"/>
    </source>
</evidence>
<dbReference type="AlphaFoldDB" id="A0A5Y5BXY5"/>
<name>A0A5Y5BXY5_SALER</name>
<organism evidence="1">
    <name type="scientific">Salmonella enterica</name>
    <name type="common">Salmonella choleraesuis</name>
    <dbReference type="NCBI Taxonomy" id="28901"/>
    <lineage>
        <taxon>Bacteria</taxon>
        <taxon>Pseudomonadati</taxon>
        <taxon>Pseudomonadota</taxon>
        <taxon>Gammaproteobacteria</taxon>
        <taxon>Enterobacterales</taxon>
        <taxon>Enterobacteriaceae</taxon>
        <taxon>Salmonella</taxon>
    </lineage>
</organism>
<sequence length="732" mass="75539">MAKAWKDVIASPQYQALAPEQKAQAQEQYFNEVVAPQAGENAEQAKQAFYDAYPLPSMQTEQQEVGQSPDTIQQDKSLMQRAGEWLTGGQSAGQIAEQAGRGLVNIPFDVLQGGASLINAISQGLGGPKVLDDVYRPVDRPTDPYAQAGEAIGGYLLPIGTAAKAAGAPAKLAGDIGSAGNMIAGSLADAANQEGDFAQNAAINGGINIGAQGVLSGVGRVIAPRVSQALGGAALNSANDVSRMAKSGAGRQSIASQAANVSEDVAKAAESAGIDINALTPGMRSGSRGIAQAEGALASTPGIVQDAHQAAFNEISSKLSRNLDEFGAASGTASEKSAAIKQRILQNLDQMKDAERAAWDDVRSTMPNQKARMLNGNAVIQAERSAGIPLTPEMKQFVQANNQGGVTFDGMKAWRAKFADAEQKYKRSGEANAARRAGEIRRAITDDMRTMAENGGFLDDWQKANDLSKARLSAQESAESVFGRDLATDALITNGVKSLQSSSAKGLNGPAGFHSMIRALPESERVPAISSMLQDAISHGVRGGKSDAAGIHHIAGILTPQNVKAISRYSSELGRIADAYGTLARAAVKPQQYIERTGRTANVLRDLDAGLSNVTSTVLNAIANSTSGAIVGGAGGGIAGAAAGALVGAGLKGAVSKIATTRSGRYAIEKAVQEATKAVRAGGSKEALAAAERRFMANKAAVKAIRDAVGNEEFNRLARAGIVASLSGIAQE</sequence>
<protein>
    <submittedName>
        <fullName evidence="1">DNA transfer protein</fullName>
    </submittedName>
</protein>
<accession>A0A5Y5BXY5</accession>
<comment type="caution">
    <text evidence="1">The sequence shown here is derived from an EMBL/GenBank/DDBJ whole genome shotgun (WGS) entry which is preliminary data.</text>
</comment>
<proteinExistence type="predicted"/>